<comment type="similarity">
    <text evidence="1">Belongs to the UDP-glycosyltransferase family.</text>
</comment>
<name>A0ABM3I9S4_ZIZJJ</name>
<reference evidence="4" key="1">
    <citation type="submission" date="2025-08" db="UniProtKB">
        <authorList>
            <consortium name="RefSeq"/>
        </authorList>
    </citation>
    <scope>IDENTIFICATION</scope>
    <source>
        <tissue evidence="4">Seedling</tissue>
    </source>
</reference>
<evidence type="ECO:0000256" key="1">
    <source>
        <dbReference type="ARBA" id="ARBA00009995"/>
    </source>
</evidence>
<dbReference type="RefSeq" id="XP_048323972.2">
    <property type="nucleotide sequence ID" value="XM_048468015.2"/>
</dbReference>
<dbReference type="InterPro" id="IPR002213">
    <property type="entry name" value="UDP_glucos_trans"/>
</dbReference>
<dbReference type="Gene3D" id="3.40.50.2000">
    <property type="entry name" value="Glycogen Phosphorylase B"/>
    <property type="match status" value="2"/>
</dbReference>
<evidence type="ECO:0000313" key="3">
    <source>
        <dbReference type="Proteomes" id="UP001652623"/>
    </source>
</evidence>
<evidence type="ECO:0000313" key="4">
    <source>
        <dbReference type="RefSeq" id="XP_048323972.2"/>
    </source>
</evidence>
<protein>
    <submittedName>
        <fullName evidence="4">UDP-glycosyltransferase 87A2-like</fullName>
    </submittedName>
</protein>
<organism evidence="3 4">
    <name type="scientific">Ziziphus jujuba</name>
    <name type="common">Chinese jujube</name>
    <name type="synonym">Ziziphus sativa</name>
    <dbReference type="NCBI Taxonomy" id="326968"/>
    <lineage>
        <taxon>Eukaryota</taxon>
        <taxon>Viridiplantae</taxon>
        <taxon>Streptophyta</taxon>
        <taxon>Embryophyta</taxon>
        <taxon>Tracheophyta</taxon>
        <taxon>Spermatophyta</taxon>
        <taxon>Magnoliopsida</taxon>
        <taxon>eudicotyledons</taxon>
        <taxon>Gunneridae</taxon>
        <taxon>Pentapetalae</taxon>
        <taxon>rosids</taxon>
        <taxon>fabids</taxon>
        <taxon>Rosales</taxon>
        <taxon>Rhamnaceae</taxon>
        <taxon>Paliureae</taxon>
        <taxon>Ziziphus</taxon>
    </lineage>
</organism>
<dbReference type="PANTHER" id="PTHR11926">
    <property type="entry name" value="GLUCOSYL/GLUCURONOSYL TRANSFERASES"/>
    <property type="match status" value="1"/>
</dbReference>
<evidence type="ECO:0000256" key="2">
    <source>
        <dbReference type="ARBA" id="ARBA00022679"/>
    </source>
</evidence>
<dbReference type="Pfam" id="PF00201">
    <property type="entry name" value="UDPGT"/>
    <property type="match status" value="1"/>
</dbReference>
<proteinExistence type="inferred from homology"/>
<dbReference type="Proteomes" id="UP001652623">
    <property type="component" value="Chromosome 10"/>
</dbReference>
<keyword evidence="2" id="KW-0808">Transferase</keyword>
<accession>A0ABM3I9S4</accession>
<dbReference type="SUPFAM" id="SSF53756">
    <property type="entry name" value="UDP-Glycosyltransferase/glycogen phosphorylase"/>
    <property type="match status" value="1"/>
</dbReference>
<gene>
    <name evidence="4" type="primary">LOC107411548</name>
</gene>
<keyword evidence="3" id="KW-1185">Reference proteome</keyword>
<dbReference type="GeneID" id="107411548"/>
<sequence>MDSSRAEPTKVCHVVAMASPGRGHINPMMNLCKLLVSKSKNILVTFVVTEEWLGFIGSEAKPDSIRFSSIPNVVPSERVRGADISGFAEAVMTQLEAPFERLLDRLEPSPSVILADIFLRWVVGVGNLRNIKVSLFCPTSASMFSIYQHFHLFEQNGDFPVNLLEKGMERVDYIPGVSSTRFVDFPPHVAGASPRTLHRILEAFTWLVQAHCLIFTSIYELEPHTIDVLRAEFSIPLYTVGPAIPFFQVGEKLSPSIDGKLNYLEWLDCQPPNSVLYISLGSFMPVCSAQMDEIAAGLKKTGVRFIWVARGETERLKEECGDKGLVVPWCEQLRVLCHDSVGGFLSHCGWNSVQEGIFGGVPFLTFPLAFDQGHNSKVVVEDWKVGWRVNKNNNNVGAGEDNLVIKREEIADLVKRFMDLESDEGKEMRRKVRQLQKISHGAIAEGGSSETNINAFIRDIANIK</sequence>
<dbReference type="PANTHER" id="PTHR11926:SF1395">
    <property type="entry name" value="GLYCOSYLTRANSFERASE"/>
    <property type="match status" value="1"/>
</dbReference>
<dbReference type="CDD" id="cd03784">
    <property type="entry name" value="GT1_Gtf-like"/>
    <property type="match status" value="1"/>
</dbReference>